<dbReference type="Gene3D" id="3.30.300.90">
    <property type="entry name" value="BolA-like"/>
    <property type="match status" value="1"/>
</dbReference>
<organism evidence="3 5">
    <name type="scientific">Didymodactylos carnosus</name>
    <dbReference type="NCBI Taxonomy" id="1234261"/>
    <lineage>
        <taxon>Eukaryota</taxon>
        <taxon>Metazoa</taxon>
        <taxon>Spiralia</taxon>
        <taxon>Gnathifera</taxon>
        <taxon>Rotifera</taxon>
        <taxon>Eurotatoria</taxon>
        <taxon>Bdelloidea</taxon>
        <taxon>Philodinida</taxon>
        <taxon>Philodinidae</taxon>
        <taxon>Didymodactylos</taxon>
    </lineage>
</organism>
<dbReference type="AlphaFoldDB" id="A0A813P0Q0"/>
<dbReference type="EMBL" id="CAJNOQ010000029">
    <property type="protein sequence ID" value="CAF0743352.1"/>
    <property type="molecule type" value="Genomic_DNA"/>
</dbReference>
<dbReference type="OrthoDB" id="203381at2759"/>
<dbReference type="PANTHER" id="PTHR46188">
    <property type="entry name" value="BOLA-LIKE PROTEIN 3"/>
    <property type="match status" value="1"/>
</dbReference>
<proteinExistence type="inferred from homology"/>
<dbReference type="Proteomes" id="UP000681722">
    <property type="component" value="Unassembled WGS sequence"/>
</dbReference>
<gene>
    <name evidence="3" type="ORF">GPM918_LOCUS398</name>
    <name evidence="4" type="ORF">SRO942_LOCUS399</name>
</gene>
<evidence type="ECO:0000256" key="2">
    <source>
        <dbReference type="RuleBase" id="RU003860"/>
    </source>
</evidence>
<keyword evidence="5" id="KW-1185">Reference proteome</keyword>
<dbReference type="InterPro" id="IPR002634">
    <property type="entry name" value="BolA"/>
</dbReference>
<reference evidence="3" key="1">
    <citation type="submission" date="2021-02" db="EMBL/GenBank/DDBJ databases">
        <authorList>
            <person name="Nowell W R."/>
        </authorList>
    </citation>
    <scope>NUCLEOTIDE SEQUENCE</scope>
</reference>
<dbReference type="SUPFAM" id="SSF82657">
    <property type="entry name" value="BolA-like"/>
    <property type="match status" value="1"/>
</dbReference>
<dbReference type="Proteomes" id="UP000663829">
    <property type="component" value="Unassembled WGS sequence"/>
</dbReference>
<comment type="caution">
    <text evidence="3">The sequence shown here is derived from an EMBL/GenBank/DDBJ whole genome shotgun (WGS) entry which is preliminary data.</text>
</comment>
<sequence length="123" mass="14005">MVRAHVKVTYYIELRIISEFTFAFFKNMVVQKRYLTINNANLNAGENKLVQILKKRFPQATKVSVTDISGGCGASYEINVISSEFKNMRIVNQHRKVSEALADELPSIHSVRIFTATDENHTV</sequence>
<evidence type="ECO:0000313" key="4">
    <source>
        <dbReference type="EMBL" id="CAF3521910.1"/>
    </source>
</evidence>
<dbReference type="EMBL" id="CAJOBC010000029">
    <property type="protein sequence ID" value="CAF3521910.1"/>
    <property type="molecule type" value="Genomic_DNA"/>
</dbReference>
<dbReference type="GO" id="GO:0005759">
    <property type="term" value="C:mitochondrial matrix"/>
    <property type="evidence" value="ECO:0007669"/>
    <property type="project" value="TreeGrafter"/>
</dbReference>
<evidence type="ECO:0000313" key="3">
    <source>
        <dbReference type="EMBL" id="CAF0743352.1"/>
    </source>
</evidence>
<accession>A0A813P0Q0</accession>
<name>A0A813P0Q0_9BILA</name>
<dbReference type="PANTHER" id="PTHR46188:SF1">
    <property type="entry name" value="BOLA-LIKE PROTEIN 3"/>
    <property type="match status" value="1"/>
</dbReference>
<dbReference type="Pfam" id="PF01722">
    <property type="entry name" value="BolA"/>
    <property type="match status" value="1"/>
</dbReference>
<comment type="similarity">
    <text evidence="1 2">Belongs to the BolA/IbaG family.</text>
</comment>
<dbReference type="InterPro" id="IPR036065">
    <property type="entry name" value="BolA-like_sf"/>
</dbReference>
<evidence type="ECO:0000313" key="5">
    <source>
        <dbReference type="Proteomes" id="UP000663829"/>
    </source>
</evidence>
<protein>
    <recommendedName>
        <fullName evidence="6">BolA-like protein 3</fullName>
    </recommendedName>
</protein>
<dbReference type="InterPro" id="IPR052275">
    <property type="entry name" value="Mt_Fe-S_assembly_factor"/>
</dbReference>
<evidence type="ECO:0008006" key="6">
    <source>
        <dbReference type="Google" id="ProtNLM"/>
    </source>
</evidence>
<evidence type="ECO:0000256" key="1">
    <source>
        <dbReference type="ARBA" id="ARBA00005578"/>
    </source>
</evidence>